<dbReference type="OrthoDB" id="8964826at2759"/>
<dbReference type="Proteomes" id="UP000677803">
    <property type="component" value="Unassembled WGS sequence"/>
</dbReference>
<sequence>MWLFEEPLFFNSRIETKTLQSGCTKLGHLCGRPEGEKQHNMQEADQQCGGGASTILLSNVRSLVNQIDHLQLELSSKRELRNCCVLILMDSWLISSIPDNAVSLEGFANFRADRNSCLGCKSRGGGLCFYINNNWYKISHQPLLSGHRAFDC</sequence>
<protein>
    <submittedName>
        <fullName evidence="1">(Atlantic silverside) hypothetical protein</fullName>
    </submittedName>
</protein>
<comment type="caution">
    <text evidence="1">The sequence shown here is derived from an EMBL/GenBank/DDBJ whole genome shotgun (WGS) entry which is preliminary data.</text>
</comment>
<dbReference type="AlphaFoldDB" id="A0A8S4AF58"/>
<gene>
    <name evidence="1" type="ORF">MMEN_LOCUS3986</name>
</gene>
<reference evidence="1" key="1">
    <citation type="submission" date="2021-05" db="EMBL/GenBank/DDBJ databases">
        <authorList>
            <person name="Tigano A."/>
        </authorList>
    </citation>
    <scope>NUCLEOTIDE SEQUENCE</scope>
</reference>
<proteinExistence type="predicted"/>
<dbReference type="EMBL" id="CAJRST010003335">
    <property type="protein sequence ID" value="CAG5867183.1"/>
    <property type="molecule type" value="Genomic_DNA"/>
</dbReference>
<name>A0A8S4AF58_9TELE</name>
<evidence type="ECO:0000313" key="1">
    <source>
        <dbReference type="EMBL" id="CAG5867183.1"/>
    </source>
</evidence>
<accession>A0A8S4AF58</accession>
<keyword evidence="2" id="KW-1185">Reference proteome</keyword>
<organism evidence="1 2">
    <name type="scientific">Menidia menidia</name>
    <name type="common">Atlantic silverside</name>
    <dbReference type="NCBI Taxonomy" id="238744"/>
    <lineage>
        <taxon>Eukaryota</taxon>
        <taxon>Metazoa</taxon>
        <taxon>Chordata</taxon>
        <taxon>Craniata</taxon>
        <taxon>Vertebrata</taxon>
        <taxon>Euteleostomi</taxon>
        <taxon>Actinopterygii</taxon>
        <taxon>Neopterygii</taxon>
        <taxon>Teleostei</taxon>
        <taxon>Neoteleostei</taxon>
        <taxon>Acanthomorphata</taxon>
        <taxon>Ovalentaria</taxon>
        <taxon>Atherinomorphae</taxon>
        <taxon>Atheriniformes</taxon>
        <taxon>Atherinopsidae</taxon>
        <taxon>Menidiinae</taxon>
        <taxon>Menidia</taxon>
    </lineage>
</organism>
<evidence type="ECO:0000313" key="2">
    <source>
        <dbReference type="Proteomes" id="UP000677803"/>
    </source>
</evidence>